<evidence type="ECO:0000313" key="3">
    <source>
        <dbReference type="Proteomes" id="UP000295008"/>
    </source>
</evidence>
<dbReference type="InterPro" id="IPR016181">
    <property type="entry name" value="Acyl_CoA_acyltransferase"/>
</dbReference>
<evidence type="ECO:0000313" key="2">
    <source>
        <dbReference type="EMBL" id="TCL75195.1"/>
    </source>
</evidence>
<proteinExistence type="predicted"/>
<dbReference type="AlphaFoldDB" id="A0A4R1S748"/>
<dbReference type="Pfam" id="PF13302">
    <property type="entry name" value="Acetyltransf_3"/>
    <property type="match status" value="1"/>
</dbReference>
<dbReference type="SUPFAM" id="SSF55729">
    <property type="entry name" value="Acyl-CoA N-acyltransferases (Nat)"/>
    <property type="match status" value="1"/>
</dbReference>
<organism evidence="2 3">
    <name type="scientific">Hydrogenispora ethanolica</name>
    <dbReference type="NCBI Taxonomy" id="1082276"/>
    <lineage>
        <taxon>Bacteria</taxon>
        <taxon>Bacillati</taxon>
        <taxon>Bacillota</taxon>
        <taxon>Hydrogenispora</taxon>
    </lineage>
</organism>
<dbReference type="GO" id="GO:0016747">
    <property type="term" value="F:acyltransferase activity, transferring groups other than amino-acyl groups"/>
    <property type="evidence" value="ECO:0007669"/>
    <property type="project" value="InterPro"/>
</dbReference>
<evidence type="ECO:0000259" key="1">
    <source>
        <dbReference type="Pfam" id="PF13302"/>
    </source>
</evidence>
<dbReference type="InterPro" id="IPR051531">
    <property type="entry name" value="N-acetyltransferase"/>
</dbReference>
<keyword evidence="3" id="KW-1185">Reference proteome</keyword>
<dbReference type="Gene3D" id="3.40.630.30">
    <property type="match status" value="1"/>
</dbReference>
<accession>A0A4R1S748</accession>
<comment type="caution">
    <text evidence="2">The sequence shown here is derived from an EMBL/GenBank/DDBJ whole genome shotgun (WGS) entry which is preliminary data.</text>
</comment>
<name>A0A4R1S748_HYDET</name>
<protein>
    <recommendedName>
        <fullName evidence="1">N-acetyltransferase domain-containing protein</fullName>
    </recommendedName>
</protein>
<dbReference type="InterPro" id="IPR000182">
    <property type="entry name" value="GNAT_dom"/>
</dbReference>
<gene>
    <name evidence="2" type="ORF">EDC14_1003127</name>
</gene>
<dbReference type="PANTHER" id="PTHR43792">
    <property type="entry name" value="GNAT FAMILY, PUTATIVE (AFU_ORTHOLOGUE AFUA_3G00765)-RELATED-RELATED"/>
    <property type="match status" value="1"/>
</dbReference>
<feature type="domain" description="N-acetyltransferase" evidence="1">
    <location>
        <begin position="2"/>
        <end position="36"/>
    </location>
</feature>
<reference evidence="2 3" key="1">
    <citation type="submission" date="2019-03" db="EMBL/GenBank/DDBJ databases">
        <title>Genomic Encyclopedia of Type Strains, Phase IV (KMG-IV): sequencing the most valuable type-strain genomes for metagenomic binning, comparative biology and taxonomic classification.</title>
        <authorList>
            <person name="Goeker M."/>
        </authorList>
    </citation>
    <scope>NUCLEOTIDE SEQUENCE [LARGE SCALE GENOMIC DNA]</scope>
    <source>
        <strain evidence="2 3">LX-B</strain>
    </source>
</reference>
<sequence>MLLAICFIQLGLHRVTARCNARNLSSERVMQKAGMVKEGEFRKARFKNGGWDDECHYGILKEEWQAWGNSDGRMRLGNGLAAHRS</sequence>
<dbReference type="Proteomes" id="UP000295008">
    <property type="component" value="Unassembled WGS sequence"/>
</dbReference>
<dbReference type="EMBL" id="SLUN01000003">
    <property type="protein sequence ID" value="TCL75195.1"/>
    <property type="molecule type" value="Genomic_DNA"/>
</dbReference>